<organism evidence="1 2">
    <name type="scientific">Ambrosiozyma monospora</name>
    <name type="common">Yeast</name>
    <name type="synonym">Endomycopsis monosporus</name>
    <dbReference type="NCBI Taxonomy" id="43982"/>
    <lineage>
        <taxon>Eukaryota</taxon>
        <taxon>Fungi</taxon>
        <taxon>Dikarya</taxon>
        <taxon>Ascomycota</taxon>
        <taxon>Saccharomycotina</taxon>
        <taxon>Pichiomycetes</taxon>
        <taxon>Pichiales</taxon>
        <taxon>Pichiaceae</taxon>
        <taxon>Ambrosiozyma</taxon>
    </lineage>
</organism>
<keyword evidence="2" id="KW-1185">Reference proteome</keyword>
<comment type="caution">
    <text evidence="1">The sequence shown here is derived from an EMBL/GenBank/DDBJ whole genome shotgun (WGS) entry which is preliminary data.</text>
</comment>
<proteinExistence type="predicted"/>
<dbReference type="EMBL" id="BSXS01002967">
    <property type="protein sequence ID" value="GME80244.1"/>
    <property type="molecule type" value="Genomic_DNA"/>
</dbReference>
<reference evidence="1" key="1">
    <citation type="submission" date="2023-04" db="EMBL/GenBank/DDBJ databases">
        <title>Ambrosiozyma monospora NBRC 10751.</title>
        <authorList>
            <person name="Ichikawa N."/>
            <person name="Sato H."/>
            <person name="Tonouchi N."/>
        </authorList>
    </citation>
    <scope>NUCLEOTIDE SEQUENCE</scope>
    <source>
        <strain evidence="1">NBRC 10751</strain>
    </source>
</reference>
<dbReference type="Proteomes" id="UP001165064">
    <property type="component" value="Unassembled WGS sequence"/>
</dbReference>
<name>A0ACB5T3E5_AMBMO</name>
<evidence type="ECO:0000313" key="2">
    <source>
        <dbReference type="Proteomes" id="UP001165064"/>
    </source>
</evidence>
<protein>
    <submittedName>
        <fullName evidence="1">Unnamed protein product</fullName>
    </submittedName>
</protein>
<sequence length="229" mass="26749">MKRSRQFLQQLKHCQYIQQQQRHPTIYFSSHSKTNTTSNYNNYQCDHYEIPRYEYKLSYNDFNSTKRKLNPIDTMKEIQPVGHYRFSGTIPLKSNEQHRKNNQRLKRKRNLGEMVETLQAQIPNILTQQISSDLLSRNIILRILPNQFPNLPVLKGWVIATTTLKTLTLVLTSFYLNPKTKLHVSKIQIVEPSDSSTLGQNDLLDLSLGTSAVELSSLENVNRQFLSRR</sequence>
<gene>
    <name evidence="1" type="ORF">Amon02_000436100</name>
</gene>
<accession>A0ACB5T3E5</accession>
<evidence type="ECO:0000313" key="1">
    <source>
        <dbReference type="EMBL" id="GME80244.1"/>
    </source>
</evidence>